<dbReference type="RefSeq" id="WP_043127403.1">
    <property type="nucleotide sequence ID" value="NZ_JTDL01000149.1"/>
</dbReference>
<feature type="transmembrane region" description="Helical" evidence="1">
    <location>
        <begin position="277"/>
        <end position="293"/>
    </location>
</feature>
<name>A0A0B2AFQ6_9MICC</name>
<feature type="transmembrane region" description="Helical" evidence="1">
    <location>
        <begin position="382"/>
        <end position="399"/>
    </location>
</feature>
<keyword evidence="1" id="KW-0472">Membrane</keyword>
<reference evidence="2 3" key="1">
    <citation type="submission" date="2014-09" db="EMBL/GenBank/DDBJ databases">
        <title>Genome sequence of Sinomonas sp. MUSC 117.</title>
        <authorList>
            <person name="Lee L.-H."/>
        </authorList>
    </citation>
    <scope>NUCLEOTIDE SEQUENCE [LARGE SCALE GENOMIC DNA]</scope>
    <source>
        <strain evidence="2 3">MUSC 117</strain>
    </source>
</reference>
<dbReference type="EMBL" id="JTDL01000149">
    <property type="protein sequence ID" value="KHL00645.1"/>
    <property type="molecule type" value="Genomic_DNA"/>
</dbReference>
<feature type="transmembrane region" description="Helical" evidence="1">
    <location>
        <begin position="35"/>
        <end position="57"/>
    </location>
</feature>
<feature type="transmembrane region" description="Helical" evidence="1">
    <location>
        <begin position="220"/>
        <end position="240"/>
    </location>
</feature>
<accession>A0A0B2AFQ6</accession>
<sequence length="689" mass="73391">MSWLGAVPAIGIAVLVLVVPGLLASLAFGLRGYALVGLAPAFSMSFIAIASTLAPLVHLRWGILPLAVATLLGGLVVWALRRLLRWPLTGERLLPRWRGHRIHYAAYVLGLLFTAALIGRSLLIAFVSPDSFSQTFDNVFHLNALRYIQDTGSASSLTVGLMAGSSFYPAGWHALASLVQGLAGVPIPLAVNATNLAIGAMVWPVSVVFLVRTIFGSRPLAIFTGALLSAGFAAFPLLMIDFGVLYPNYLGLALLPACLALLLRAMRLSHAPNIPALREWLMLGAAMIGMSVAHPNSAMALLAFSIPLFILVYARHVLGVLRSSVKSRRRIVGPSVLLLVFLILSVVVWKAVRPPLSAAFWPPTQTIAQAVGEGLLGAPMRMAPTFVIVVLLVVGLFYCVRNRRMWPALITFLMGLGLYVIVSGYPAGSFRNFVTAVWYNDSYRLASLLPMVLIPVAVGGALALARAWGRAAARISGSPSNIDASTAGDTTRFPAVSASAGAALGAARRSKPQRMQIQPLLSGAGLLVLTVLLVLASQYGQVATERVNARGLYDLRGNSPLVTTDEMAILDRLDTHVPSNAVIAGSPYTGTALAYALADRKTLQLHILSPITPQIQAVDTGLRDAPANSAACTAIKDLHVQYVLDFGTQEIHHENHPYHGVEDLQGSHAVQLIDQQGAARLYKVVACQG</sequence>
<keyword evidence="1" id="KW-0812">Transmembrane</keyword>
<protein>
    <recommendedName>
        <fullName evidence="4">Glycosyltransferase RgtA/B/C/D-like domain-containing protein</fullName>
    </recommendedName>
</protein>
<dbReference type="Pfam" id="PF20176">
    <property type="entry name" value="DUF6541"/>
    <property type="match status" value="1"/>
</dbReference>
<feature type="transmembrane region" description="Helical" evidence="1">
    <location>
        <begin position="331"/>
        <end position="352"/>
    </location>
</feature>
<keyword evidence="1" id="KW-1133">Transmembrane helix</keyword>
<dbReference type="AlphaFoldDB" id="A0A0B2AFQ6"/>
<feature type="transmembrane region" description="Helical" evidence="1">
    <location>
        <begin position="299"/>
        <end position="319"/>
    </location>
</feature>
<dbReference type="STRING" id="1338436.LK10_19125"/>
<evidence type="ECO:0000313" key="2">
    <source>
        <dbReference type="EMBL" id="KHL00645.1"/>
    </source>
</evidence>
<gene>
    <name evidence="2" type="ORF">LK10_19125</name>
</gene>
<feature type="transmembrane region" description="Helical" evidence="1">
    <location>
        <begin position="406"/>
        <end position="425"/>
    </location>
</feature>
<feature type="transmembrane region" description="Helical" evidence="1">
    <location>
        <begin position="517"/>
        <end position="536"/>
    </location>
</feature>
<proteinExistence type="predicted"/>
<dbReference type="InterPro" id="IPR046671">
    <property type="entry name" value="DUF6541"/>
</dbReference>
<feature type="transmembrane region" description="Helical" evidence="1">
    <location>
        <begin position="63"/>
        <end position="84"/>
    </location>
</feature>
<evidence type="ECO:0000256" key="1">
    <source>
        <dbReference type="SAM" id="Phobius"/>
    </source>
</evidence>
<evidence type="ECO:0000313" key="3">
    <source>
        <dbReference type="Proteomes" id="UP000030982"/>
    </source>
</evidence>
<comment type="caution">
    <text evidence="2">The sequence shown here is derived from an EMBL/GenBank/DDBJ whole genome shotgun (WGS) entry which is preliminary data.</text>
</comment>
<feature type="transmembrane region" description="Helical" evidence="1">
    <location>
        <begin position="445"/>
        <end position="465"/>
    </location>
</feature>
<feature type="transmembrane region" description="Helical" evidence="1">
    <location>
        <begin position="246"/>
        <end position="265"/>
    </location>
</feature>
<dbReference type="OrthoDB" id="3169698at2"/>
<feature type="transmembrane region" description="Helical" evidence="1">
    <location>
        <begin position="104"/>
        <end position="127"/>
    </location>
</feature>
<feature type="transmembrane region" description="Helical" evidence="1">
    <location>
        <begin position="6"/>
        <end position="28"/>
    </location>
</feature>
<evidence type="ECO:0008006" key="4">
    <source>
        <dbReference type="Google" id="ProtNLM"/>
    </source>
</evidence>
<keyword evidence="3" id="KW-1185">Reference proteome</keyword>
<feature type="transmembrane region" description="Helical" evidence="1">
    <location>
        <begin position="196"/>
        <end position="215"/>
    </location>
</feature>
<dbReference type="Proteomes" id="UP000030982">
    <property type="component" value="Unassembled WGS sequence"/>
</dbReference>
<organism evidence="2 3">
    <name type="scientific">Sinomonas humi</name>
    <dbReference type="NCBI Taxonomy" id="1338436"/>
    <lineage>
        <taxon>Bacteria</taxon>
        <taxon>Bacillati</taxon>
        <taxon>Actinomycetota</taxon>
        <taxon>Actinomycetes</taxon>
        <taxon>Micrococcales</taxon>
        <taxon>Micrococcaceae</taxon>
        <taxon>Sinomonas</taxon>
    </lineage>
</organism>